<dbReference type="EMBL" id="JAVHNR010000003">
    <property type="protein sequence ID" value="KAK6348620.1"/>
    <property type="molecule type" value="Genomic_DNA"/>
</dbReference>
<protein>
    <submittedName>
        <fullName evidence="3">Uncharacterized protein</fullName>
    </submittedName>
</protein>
<dbReference type="AlphaFoldDB" id="A0AAN8N322"/>
<gene>
    <name evidence="3" type="ORF">TWF718_006409</name>
</gene>
<feature type="region of interest" description="Disordered" evidence="1">
    <location>
        <begin position="137"/>
        <end position="198"/>
    </location>
</feature>
<organism evidence="3 4">
    <name type="scientific">Orbilia javanica</name>
    <dbReference type="NCBI Taxonomy" id="47235"/>
    <lineage>
        <taxon>Eukaryota</taxon>
        <taxon>Fungi</taxon>
        <taxon>Dikarya</taxon>
        <taxon>Ascomycota</taxon>
        <taxon>Pezizomycotina</taxon>
        <taxon>Orbiliomycetes</taxon>
        <taxon>Orbiliales</taxon>
        <taxon>Orbiliaceae</taxon>
        <taxon>Orbilia</taxon>
    </lineage>
</organism>
<keyword evidence="2" id="KW-0732">Signal</keyword>
<name>A0AAN8N322_9PEZI</name>
<evidence type="ECO:0000313" key="4">
    <source>
        <dbReference type="Proteomes" id="UP001313282"/>
    </source>
</evidence>
<comment type="caution">
    <text evidence="3">The sequence shown here is derived from an EMBL/GenBank/DDBJ whole genome shotgun (WGS) entry which is preliminary data.</text>
</comment>
<feature type="chain" id="PRO_5042834112" evidence="2">
    <location>
        <begin position="20"/>
        <end position="198"/>
    </location>
</feature>
<accession>A0AAN8N322</accession>
<sequence length="198" mass="21579">MHPIPLLLLLLTAANPALAKFNWGSAWKNSKLDGWDAHFERSGSLTGWYQLSCKVAKERVVHGNFLGGPLNSGKAPLDVIANCERSCRCNMFGQFLLNPLAGEVCNTDIFLRRCIASDRGGLGCVCAWVQQQDEASSGVSGQWRDQPFRSPGEKGDAPGNMKHSGPHSDAETAPGTNPADSGGGWHFKWSDEKDFKRH</sequence>
<feature type="signal peptide" evidence="2">
    <location>
        <begin position="1"/>
        <end position="19"/>
    </location>
</feature>
<evidence type="ECO:0000256" key="2">
    <source>
        <dbReference type="SAM" id="SignalP"/>
    </source>
</evidence>
<feature type="compositionally biased region" description="Basic and acidic residues" evidence="1">
    <location>
        <begin position="188"/>
        <end position="198"/>
    </location>
</feature>
<proteinExistence type="predicted"/>
<evidence type="ECO:0000313" key="3">
    <source>
        <dbReference type="EMBL" id="KAK6348620.1"/>
    </source>
</evidence>
<reference evidence="3 4" key="1">
    <citation type="submission" date="2019-10" db="EMBL/GenBank/DDBJ databases">
        <authorList>
            <person name="Palmer J.M."/>
        </authorList>
    </citation>
    <scope>NUCLEOTIDE SEQUENCE [LARGE SCALE GENOMIC DNA]</scope>
    <source>
        <strain evidence="3 4">TWF718</strain>
    </source>
</reference>
<keyword evidence="4" id="KW-1185">Reference proteome</keyword>
<dbReference type="Proteomes" id="UP001313282">
    <property type="component" value="Unassembled WGS sequence"/>
</dbReference>
<evidence type="ECO:0000256" key="1">
    <source>
        <dbReference type="SAM" id="MobiDB-lite"/>
    </source>
</evidence>